<evidence type="ECO:0000313" key="2">
    <source>
        <dbReference type="EMBL" id="KAG0450782.1"/>
    </source>
</evidence>
<dbReference type="OrthoDB" id="10461205at2759"/>
<dbReference type="Proteomes" id="UP000639772">
    <property type="component" value="Unassembled WGS sequence"/>
</dbReference>
<feature type="region of interest" description="Disordered" evidence="1">
    <location>
        <begin position="1"/>
        <end position="23"/>
    </location>
</feature>
<name>A0A835PFL8_VANPL</name>
<sequence length="69" mass="7597">MGPSISYAAAPPQPVQGQHPVGLGMLLPPKSEEKAKEKVDWRNLPCPVPFEEIQREAWRGEEFGIAGKD</sequence>
<gene>
    <name evidence="2" type="ORF">HPP92_026583</name>
</gene>
<proteinExistence type="predicted"/>
<protein>
    <submittedName>
        <fullName evidence="2">Uncharacterized protein</fullName>
    </submittedName>
</protein>
<comment type="caution">
    <text evidence="2">The sequence shown here is derived from an EMBL/GenBank/DDBJ whole genome shotgun (WGS) entry which is preliminary data.</text>
</comment>
<reference evidence="2 3" key="1">
    <citation type="journal article" date="2020" name="Nat. Food">
        <title>A phased Vanilla planifolia genome enables genetic improvement of flavour and production.</title>
        <authorList>
            <person name="Hasing T."/>
            <person name="Tang H."/>
            <person name="Brym M."/>
            <person name="Khazi F."/>
            <person name="Huang T."/>
            <person name="Chambers A.H."/>
        </authorList>
    </citation>
    <scope>NUCLEOTIDE SEQUENCE [LARGE SCALE GENOMIC DNA]</scope>
    <source>
        <tissue evidence="2">Leaf</tissue>
    </source>
</reference>
<organism evidence="2 3">
    <name type="scientific">Vanilla planifolia</name>
    <name type="common">Vanilla</name>
    <dbReference type="NCBI Taxonomy" id="51239"/>
    <lineage>
        <taxon>Eukaryota</taxon>
        <taxon>Viridiplantae</taxon>
        <taxon>Streptophyta</taxon>
        <taxon>Embryophyta</taxon>
        <taxon>Tracheophyta</taxon>
        <taxon>Spermatophyta</taxon>
        <taxon>Magnoliopsida</taxon>
        <taxon>Liliopsida</taxon>
        <taxon>Asparagales</taxon>
        <taxon>Orchidaceae</taxon>
        <taxon>Vanilloideae</taxon>
        <taxon>Vanilleae</taxon>
        <taxon>Vanilla</taxon>
    </lineage>
</organism>
<dbReference type="AlphaFoldDB" id="A0A835PFL8"/>
<evidence type="ECO:0000313" key="3">
    <source>
        <dbReference type="Proteomes" id="UP000639772"/>
    </source>
</evidence>
<evidence type="ECO:0000256" key="1">
    <source>
        <dbReference type="SAM" id="MobiDB-lite"/>
    </source>
</evidence>
<dbReference type="EMBL" id="JADCNM010000091">
    <property type="protein sequence ID" value="KAG0450782.1"/>
    <property type="molecule type" value="Genomic_DNA"/>
</dbReference>
<accession>A0A835PFL8</accession>